<name>A0A7I7UMP7_MYCPV</name>
<sequence length="322" mass="37539">MSLREAIRYRFDGDALRFICETHQELPSQPPHDRRTLVLFAHFDPHGVVDPYVVYYLQALHALGATILFVSGSPTLARDSVDPIRPLCAGIYTRRTLTLDFGSWHLAWCILHERGWSLEQFDRFVLANDSVYGPLFPLREMWESFSGADMYGAIESRERGHHLQSFFLAWDLNSRTRPFLDDFWRRFQYIDDKWWIIRLYEVGLSKRARRAGLSMKAYASLAAIRASYARSPAHPWAEKLSGRPTNATLFFWDGLIEQLRFPFLKTVLPRHNVPWHDSMAQLRDFIETHTSYPYGLIQSNVDRLACGPPTWRRPPAAPRRSR</sequence>
<evidence type="ECO:0008006" key="3">
    <source>
        <dbReference type="Google" id="ProtNLM"/>
    </source>
</evidence>
<organism evidence="1 2">
    <name type="scientific">Mycolicibacterium pulveris</name>
    <name type="common">Mycobacterium pulveris</name>
    <dbReference type="NCBI Taxonomy" id="36813"/>
    <lineage>
        <taxon>Bacteria</taxon>
        <taxon>Bacillati</taxon>
        <taxon>Actinomycetota</taxon>
        <taxon>Actinomycetes</taxon>
        <taxon>Mycobacteriales</taxon>
        <taxon>Mycobacteriaceae</taxon>
        <taxon>Mycolicibacterium</taxon>
    </lineage>
</organism>
<gene>
    <name evidence="1" type="ORF">MPUL_32890</name>
</gene>
<proteinExistence type="predicted"/>
<dbReference type="RefSeq" id="WP_163901977.1">
    <property type="nucleotide sequence ID" value="NZ_AP022599.1"/>
</dbReference>
<dbReference type="AlphaFoldDB" id="A0A7I7UMP7"/>
<evidence type="ECO:0000313" key="2">
    <source>
        <dbReference type="Proteomes" id="UP000467252"/>
    </source>
</evidence>
<protein>
    <recommendedName>
        <fullName evidence="3">Rhamnan synthesis protein F</fullName>
    </recommendedName>
</protein>
<dbReference type="Proteomes" id="UP000467252">
    <property type="component" value="Chromosome"/>
</dbReference>
<dbReference type="Pfam" id="PF05045">
    <property type="entry name" value="RgpF"/>
    <property type="match status" value="1"/>
</dbReference>
<keyword evidence="2" id="KW-1185">Reference proteome</keyword>
<dbReference type="EMBL" id="AP022599">
    <property type="protein sequence ID" value="BBY82131.1"/>
    <property type="molecule type" value="Genomic_DNA"/>
</dbReference>
<dbReference type="InterPro" id="IPR007739">
    <property type="entry name" value="RgpF"/>
</dbReference>
<reference evidence="1 2" key="1">
    <citation type="journal article" date="2019" name="Emerg. Microbes Infect.">
        <title>Comprehensive subspecies identification of 175 nontuberculous mycobacteria species based on 7547 genomic profiles.</title>
        <authorList>
            <person name="Matsumoto Y."/>
            <person name="Kinjo T."/>
            <person name="Motooka D."/>
            <person name="Nabeya D."/>
            <person name="Jung N."/>
            <person name="Uechi K."/>
            <person name="Horii T."/>
            <person name="Iida T."/>
            <person name="Fujita J."/>
            <person name="Nakamura S."/>
        </authorList>
    </citation>
    <scope>NUCLEOTIDE SEQUENCE [LARGE SCALE GENOMIC DNA]</scope>
    <source>
        <strain evidence="1 2">JCM 6370</strain>
    </source>
</reference>
<accession>A0A7I7UMP7</accession>
<evidence type="ECO:0000313" key="1">
    <source>
        <dbReference type="EMBL" id="BBY82131.1"/>
    </source>
</evidence>